<gene>
    <name evidence="1" type="ORF">Aiant_51450</name>
</gene>
<keyword evidence="2" id="KW-1185">Reference proteome</keyword>
<evidence type="ECO:0000313" key="1">
    <source>
        <dbReference type="EMBL" id="BCJ44488.1"/>
    </source>
</evidence>
<accession>A0ABM7LYT5</accession>
<reference evidence="1 2" key="1">
    <citation type="submission" date="2020-08" db="EMBL/GenBank/DDBJ databases">
        <title>Whole genome shotgun sequence of Actinoplanes ianthinogenes NBRC 13996.</title>
        <authorList>
            <person name="Komaki H."/>
            <person name="Tamura T."/>
        </authorList>
    </citation>
    <scope>NUCLEOTIDE SEQUENCE [LARGE SCALE GENOMIC DNA]</scope>
    <source>
        <strain evidence="1 2">NBRC 13996</strain>
    </source>
</reference>
<name>A0ABM7LYT5_9ACTN</name>
<dbReference type="Proteomes" id="UP000676967">
    <property type="component" value="Chromosome"/>
</dbReference>
<sequence length="53" mass="6004">MTSTGHTPVRVAGGRRTHKIGYTKHILFTDRSFGLHVFDIGSRTDHRTRQEPA</sequence>
<dbReference type="RefSeq" id="WP_189329361.1">
    <property type="nucleotide sequence ID" value="NZ_AP023356.1"/>
</dbReference>
<evidence type="ECO:0008006" key="3">
    <source>
        <dbReference type="Google" id="ProtNLM"/>
    </source>
</evidence>
<organism evidence="1 2">
    <name type="scientific">Actinoplanes ianthinogenes</name>
    <dbReference type="NCBI Taxonomy" id="122358"/>
    <lineage>
        <taxon>Bacteria</taxon>
        <taxon>Bacillati</taxon>
        <taxon>Actinomycetota</taxon>
        <taxon>Actinomycetes</taxon>
        <taxon>Micromonosporales</taxon>
        <taxon>Micromonosporaceae</taxon>
        <taxon>Actinoplanes</taxon>
    </lineage>
</organism>
<evidence type="ECO:0000313" key="2">
    <source>
        <dbReference type="Proteomes" id="UP000676967"/>
    </source>
</evidence>
<protein>
    <recommendedName>
        <fullName evidence="3">Transposase</fullName>
    </recommendedName>
</protein>
<dbReference type="EMBL" id="AP023356">
    <property type="protein sequence ID" value="BCJ44488.1"/>
    <property type="molecule type" value="Genomic_DNA"/>
</dbReference>
<proteinExistence type="predicted"/>